<dbReference type="RefSeq" id="XP_017304810.1">
    <property type="nucleotide sequence ID" value="XM_017449321.1"/>
</dbReference>
<dbReference type="Gene3D" id="6.10.250.3060">
    <property type="match status" value="1"/>
</dbReference>
<dbReference type="PaxDb" id="121845-A0A1S4ERJ3"/>
<protein>
    <submittedName>
        <fullName evidence="5">Protein son of sevenless-like</fullName>
    </submittedName>
</protein>
<evidence type="ECO:0000256" key="1">
    <source>
        <dbReference type="PROSITE-ProRule" id="PRU00135"/>
    </source>
</evidence>
<gene>
    <name evidence="5" type="primary">LOC108254314</name>
</gene>
<dbReference type="AlphaFoldDB" id="A0A1S4ERJ3"/>
<dbReference type="Gene3D" id="1.20.870.10">
    <property type="entry name" value="Son of sevenless (SoS) protein Chain: S domain 1"/>
    <property type="match status" value="1"/>
</dbReference>
<dbReference type="PROSITE" id="PS50003">
    <property type="entry name" value="PH_DOMAIN"/>
    <property type="match status" value="1"/>
</dbReference>
<evidence type="ECO:0000259" key="3">
    <source>
        <dbReference type="PROSITE" id="PS50212"/>
    </source>
</evidence>
<feature type="domain" description="PH" evidence="2">
    <location>
        <begin position="1"/>
        <end position="45"/>
    </location>
</feature>
<evidence type="ECO:0000313" key="5">
    <source>
        <dbReference type="RefSeq" id="XP_017304810.1"/>
    </source>
</evidence>
<accession>A0A1S4ERJ3</accession>
<name>A0A1S4ERJ3_DIACI</name>
<dbReference type="Pfam" id="PF00618">
    <property type="entry name" value="RasGEF_N"/>
    <property type="match status" value="1"/>
</dbReference>
<reference evidence="5" key="1">
    <citation type="submission" date="2025-08" db="UniProtKB">
        <authorList>
            <consortium name="RefSeq"/>
        </authorList>
    </citation>
    <scope>IDENTIFICATION</scope>
</reference>
<dbReference type="STRING" id="121845.A0A1S4ERJ3"/>
<dbReference type="Proteomes" id="UP000079169">
    <property type="component" value="Unplaced"/>
</dbReference>
<dbReference type="InterPro" id="IPR001849">
    <property type="entry name" value="PH_domain"/>
</dbReference>
<dbReference type="SUPFAM" id="SSF50729">
    <property type="entry name" value="PH domain-like"/>
    <property type="match status" value="1"/>
</dbReference>
<sequence length="176" mass="20561">NDYENTDDIKNAFEIAPRDQPSIIIVTKSPEDKKSWFSDLIMVNTKSMLERTLDSIILDEEKKHPLRMPSPEYYSFAEPDSCENIILEEKQNTNMPLIKGATLHKLIERLTYHIYADPAFIGTFLTTYRSFTTPTELLDLLIDRFNVPDPNKVFENNNADIEESILREDIIRYKKE</sequence>
<dbReference type="GO" id="GO:0005085">
    <property type="term" value="F:guanyl-nucleotide exchange factor activity"/>
    <property type="evidence" value="ECO:0007669"/>
    <property type="project" value="UniProtKB-KW"/>
</dbReference>
<dbReference type="SMART" id="SM00229">
    <property type="entry name" value="RasGEFN"/>
    <property type="match status" value="1"/>
</dbReference>
<dbReference type="InterPro" id="IPR000651">
    <property type="entry name" value="Ras-like_Gua-exchang_fac_N"/>
</dbReference>
<proteinExistence type="predicted"/>
<dbReference type="CDD" id="cd06224">
    <property type="entry name" value="REM"/>
    <property type="match status" value="1"/>
</dbReference>
<feature type="non-terminal residue" evidence="5">
    <location>
        <position position="176"/>
    </location>
</feature>
<keyword evidence="1" id="KW-0344">Guanine-nucleotide releasing factor</keyword>
<evidence type="ECO:0000259" key="2">
    <source>
        <dbReference type="PROSITE" id="PS50003"/>
    </source>
</evidence>
<dbReference type="KEGG" id="dci:108254314"/>
<organism evidence="4 5">
    <name type="scientific">Diaphorina citri</name>
    <name type="common">Asian citrus psyllid</name>
    <dbReference type="NCBI Taxonomy" id="121845"/>
    <lineage>
        <taxon>Eukaryota</taxon>
        <taxon>Metazoa</taxon>
        <taxon>Ecdysozoa</taxon>
        <taxon>Arthropoda</taxon>
        <taxon>Hexapoda</taxon>
        <taxon>Insecta</taxon>
        <taxon>Pterygota</taxon>
        <taxon>Neoptera</taxon>
        <taxon>Paraneoptera</taxon>
        <taxon>Hemiptera</taxon>
        <taxon>Sternorrhyncha</taxon>
        <taxon>Psylloidea</taxon>
        <taxon>Psyllidae</taxon>
        <taxon>Diaphorininae</taxon>
        <taxon>Diaphorina</taxon>
    </lineage>
</organism>
<dbReference type="PROSITE" id="PS50212">
    <property type="entry name" value="RASGEF_NTER"/>
    <property type="match status" value="1"/>
</dbReference>
<keyword evidence="4" id="KW-1185">Reference proteome</keyword>
<dbReference type="OMA" id="KNTHRED"/>
<dbReference type="InterPro" id="IPR023578">
    <property type="entry name" value="Ras_GEF_dom_sf"/>
</dbReference>
<feature type="domain" description="N-terminal Ras-GEF" evidence="3">
    <location>
        <begin position="94"/>
        <end position="176"/>
    </location>
</feature>
<evidence type="ECO:0000313" key="4">
    <source>
        <dbReference type="Proteomes" id="UP000079169"/>
    </source>
</evidence>
<feature type="non-terminal residue" evidence="5">
    <location>
        <position position="1"/>
    </location>
</feature>
<dbReference type="GeneID" id="108254314"/>
<dbReference type="SUPFAM" id="SSF48366">
    <property type="entry name" value="Ras GEF"/>
    <property type="match status" value="1"/>
</dbReference>